<name>A0ABP8ZS89_9ACTN</name>
<dbReference type="Proteomes" id="UP001501147">
    <property type="component" value="Unassembled WGS sequence"/>
</dbReference>
<keyword evidence="2" id="KW-1185">Reference proteome</keyword>
<reference evidence="2" key="1">
    <citation type="journal article" date="2019" name="Int. J. Syst. Evol. Microbiol.">
        <title>The Global Catalogue of Microorganisms (GCM) 10K type strain sequencing project: providing services to taxonomists for standard genome sequencing and annotation.</title>
        <authorList>
            <consortium name="The Broad Institute Genomics Platform"/>
            <consortium name="The Broad Institute Genome Sequencing Center for Infectious Disease"/>
            <person name="Wu L."/>
            <person name="Ma J."/>
        </authorList>
    </citation>
    <scope>NUCLEOTIDE SEQUENCE [LARGE SCALE GENOMIC DNA]</scope>
    <source>
        <strain evidence="2">JCM 18324</strain>
    </source>
</reference>
<accession>A0ABP8ZS89</accession>
<protein>
    <submittedName>
        <fullName evidence="1">Uncharacterized protein</fullName>
    </submittedName>
</protein>
<sequence>MVAEATPVLVHHCNLSDRASEIHAAEPDEYVRDRVSTVAVVRVQTPHGQVDLIAGSGDGLTPAQMPAPLRRGEMHVPNIPRTHAEQNALLYAKAFGYTPIAGGTSRNVCLRVCAPFIRGEGGRMMGNVFLGSGRTTTRQRSFEW</sequence>
<evidence type="ECO:0000313" key="2">
    <source>
        <dbReference type="Proteomes" id="UP001501147"/>
    </source>
</evidence>
<organism evidence="1 2">
    <name type="scientific">Streptomyces sanyensis</name>
    <dbReference type="NCBI Taxonomy" id="568869"/>
    <lineage>
        <taxon>Bacteria</taxon>
        <taxon>Bacillati</taxon>
        <taxon>Actinomycetota</taxon>
        <taxon>Actinomycetes</taxon>
        <taxon>Kitasatosporales</taxon>
        <taxon>Streptomycetaceae</taxon>
        <taxon>Streptomyces</taxon>
    </lineage>
</organism>
<proteinExistence type="predicted"/>
<evidence type="ECO:0000313" key="1">
    <source>
        <dbReference type="EMBL" id="GAA4764199.1"/>
    </source>
</evidence>
<comment type="caution">
    <text evidence="1">The sequence shown here is derived from an EMBL/GenBank/DDBJ whole genome shotgun (WGS) entry which is preliminary data.</text>
</comment>
<dbReference type="EMBL" id="BAABJV010000001">
    <property type="protein sequence ID" value="GAA4764199.1"/>
    <property type="molecule type" value="Genomic_DNA"/>
</dbReference>
<gene>
    <name evidence="1" type="ORF">GCM10023329_07490</name>
</gene>